<keyword evidence="2" id="KW-0067">ATP-binding</keyword>
<dbReference type="InterPro" id="IPR027417">
    <property type="entry name" value="P-loop_NTPase"/>
</dbReference>
<dbReference type="InterPro" id="IPR029063">
    <property type="entry name" value="SAM-dependent_MTases_sf"/>
</dbReference>
<dbReference type="InterPro" id="IPR007823">
    <property type="entry name" value="RRP8"/>
</dbReference>
<gene>
    <name evidence="2" type="ORF">V2H45_22055</name>
</gene>
<organism evidence="2 3">
    <name type="scientific">Tumidithrix elongata BACA0141</name>
    <dbReference type="NCBI Taxonomy" id="2716417"/>
    <lineage>
        <taxon>Bacteria</taxon>
        <taxon>Bacillati</taxon>
        <taxon>Cyanobacteriota</taxon>
        <taxon>Cyanophyceae</taxon>
        <taxon>Pseudanabaenales</taxon>
        <taxon>Pseudanabaenaceae</taxon>
        <taxon>Tumidithrix</taxon>
        <taxon>Tumidithrix elongata</taxon>
    </lineage>
</organism>
<dbReference type="AlphaFoldDB" id="A0AAW9Q8Y4"/>
<dbReference type="PROSITE" id="PS51194">
    <property type="entry name" value="HELICASE_CTER"/>
    <property type="match status" value="1"/>
</dbReference>
<dbReference type="EMBL" id="JAZBJZ010000133">
    <property type="protein sequence ID" value="MEE3719431.1"/>
    <property type="molecule type" value="Genomic_DNA"/>
</dbReference>
<accession>A0AAW9Q8Y4</accession>
<evidence type="ECO:0000313" key="2">
    <source>
        <dbReference type="EMBL" id="MEE3719431.1"/>
    </source>
</evidence>
<dbReference type="Pfam" id="PF05148">
    <property type="entry name" value="Methyltransf_8"/>
    <property type="match status" value="1"/>
</dbReference>
<dbReference type="Pfam" id="PF00271">
    <property type="entry name" value="Helicase_C"/>
    <property type="match status" value="1"/>
</dbReference>
<keyword evidence="2" id="KW-0378">Hydrolase</keyword>
<proteinExistence type="predicted"/>
<protein>
    <submittedName>
        <fullName evidence="2">Helicase-related protein</fullName>
    </submittedName>
</protein>
<feature type="domain" description="Helicase C-terminal" evidence="1">
    <location>
        <begin position="106"/>
        <end position="270"/>
    </location>
</feature>
<dbReference type="SUPFAM" id="SSF53335">
    <property type="entry name" value="S-adenosyl-L-methionine-dependent methyltransferases"/>
    <property type="match status" value="1"/>
</dbReference>
<keyword evidence="2" id="KW-0547">Nucleotide-binding</keyword>
<dbReference type="GO" id="GO:0004386">
    <property type="term" value="F:helicase activity"/>
    <property type="evidence" value="ECO:0007669"/>
    <property type="project" value="UniProtKB-KW"/>
</dbReference>
<keyword evidence="3" id="KW-1185">Reference proteome</keyword>
<dbReference type="Gene3D" id="3.40.50.150">
    <property type="entry name" value="Vaccinia Virus protein VP39"/>
    <property type="match status" value="1"/>
</dbReference>
<name>A0AAW9Q8Y4_9CYAN</name>
<dbReference type="PANTHER" id="PTHR12787">
    <property type="entry name" value="RIBOSOMAL RNA-PROCESSING PROTEIN 8"/>
    <property type="match status" value="1"/>
</dbReference>
<dbReference type="InterPro" id="IPR001650">
    <property type="entry name" value="Helicase_C-like"/>
</dbReference>
<dbReference type="GO" id="GO:0008168">
    <property type="term" value="F:methyltransferase activity"/>
    <property type="evidence" value="ECO:0007669"/>
    <property type="project" value="InterPro"/>
</dbReference>
<dbReference type="Proteomes" id="UP001333818">
    <property type="component" value="Unassembled WGS sequence"/>
</dbReference>
<dbReference type="SMART" id="SM00490">
    <property type="entry name" value="HELICc"/>
    <property type="match status" value="1"/>
</dbReference>
<evidence type="ECO:0000259" key="1">
    <source>
        <dbReference type="PROSITE" id="PS51194"/>
    </source>
</evidence>
<dbReference type="SUPFAM" id="SSF52540">
    <property type="entry name" value="P-loop containing nucleoside triphosphate hydrolases"/>
    <property type="match status" value="1"/>
</dbReference>
<dbReference type="Gene3D" id="3.40.50.300">
    <property type="entry name" value="P-loop containing nucleotide triphosphate hydrolases"/>
    <property type="match status" value="1"/>
</dbReference>
<evidence type="ECO:0000313" key="3">
    <source>
        <dbReference type="Proteomes" id="UP001333818"/>
    </source>
</evidence>
<comment type="caution">
    <text evidence="2">The sequence shown here is derived from an EMBL/GenBank/DDBJ whole genome shotgun (WGS) entry which is preliminary data.</text>
</comment>
<reference evidence="2" key="1">
    <citation type="submission" date="2024-01" db="EMBL/GenBank/DDBJ databases">
        <title>Bank of Algae and Cyanobacteria of the Azores (BACA) strain genomes.</title>
        <authorList>
            <person name="Luz R."/>
            <person name="Cordeiro R."/>
            <person name="Fonseca A."/>
            <person name="Goncalves V."/>
        </authorList>
    </citation>
    <scope>NUCLEOTIDE SEQUENCE</scope>
    <source>
        <strain evidence="2">BACA0141</strain>
    </source>
</reference>
<dbReference type="PANTHER" id="PTHR12787:SF0">
    <property type="entry name" value="RIBOSOMAL RNA-PROCESSING PROTEIN 8"/>
    <property type="match status" value="1"/>
</dbReference>
<keyword evidence="2" id="KW-0347">Helicase</keyword>
<dbReference type="RefSeq" id="WP_330485867.1">
    <property type="nucleotide sequence ID" value="NZ_JAZBJZ010000133.1"/>
</dbReference>
<sequence>MSKINLYLLIKSVKKSLCVLGMSATPVINNLYKAKALLEMTRGEKFDELKTFSTIANALAMHEKLMLYGIRYRPNYKIAIAEIFPEISGENLRPDLVQAIKVSPLAVEQVLLEAKIDTIINHLKTGTLVYTHYVDGMVEPLRKAIAAAGYTVGLFTGIEDSHQRESSLNNFVKREIDILIGTAPIGTGVNGLQYVCDRMIIASLPWTHAEYEQLVGRLYRQGSKFEKVEVVIPQVVLAHNDDVWSWDRQYRWNRIQWKKSLADTALDGVIPKGELASEKVVLQKAGEALQGWIDRLERGEVFEIDHEELRVPLPEAIAKILQRRFGEFSAMNNRFNNSYSHTTHDRLTQNPEEWYQYHTLYREARQTWTEVPYEKIAESLRNHPDLVIGDFGCGEAKLADLLPNIVRSFDHIAINDKVIACDITHTPLDDKTLDVAVFSLSLMGLNYADYLKEAYRTLKGGGSLLIAEPQSRWAEKTSELLAAIAQVGFMVSHPQTRDRFLYINATKPLIASI</sequence>